<evidence type="ECO:0000256" key="7">
    <source>
        <dbReference type="SAM" id="Phobius"/>
    </source>
</evidence>
<sequence length="423" mass="46841">MKMSIGRKMVAGVVVVSAITYGTSAFFIFFLKSIIAPDMKDWLYITIIMGLGVFWTGVLGWLAAKFITKPMVELAEAAGQAAAGNLNVTLKERRSDDELKHLNESFETMVTGLKGIISDISSNAVISAESAETLNLAIQQATEQIEKMSYAVNEIYSGVEEQEQTARNTLADAEKMRTSFQAINERSEHLRKLSDMMDRTVQNSGETVKSLVDGMMQLKESHDTSLEKVNQLEKDAREVEAITDTVREISEQTHLLALNASIEAARAGEQGQGFAVVATEIRKLAEQSSQSVDQINQIIAQVQARIDETVQLIHHQSKLVLEDTAHSEDVHKALVQMTETVEQSVQAIGVIDGTITEESVKIDRTYKDIERITQIASNILEQAKHIAEAAHEETGLMQEIASSSQMLRQQTDHLKSKTDMFKL</sequence>
<protein>
    <submittedName>
        <fullName evidence="10">Methyl-accepting chemotaxis protein</fullName>
    </submittedName>
</protein>
<dbReference type="RefSeq" id="WP_379895070.1">
    <property type="nucleotide sequence ID" value="NZ_CBCSCT010000033.1"/>
</dbReference>
<evidence type="ECO:0000313" key="11">
    <source>
        <dbReference type="Proteomes" id="UP001596250"/>
    </source>
</evidence>
<keyword evidence="7" id="KW-0812">Transmembrane</keyword>
<organism evidence="10 11">
    <name type="scientific">Marinicrinis lubricantis</name>
    <dbReference type="NCBI Taxonomy" id="2086470"/>
    <lineage>
        <taxon>Bacteria</taxon>
        <taxon>Bacillati</taxon>
        <taxon>Bacillota</taxon>
        <taxon>Bacilli</taxon>
        <taxon>Bacillales</taxon>
        <taxon>Paenibacillaceae</taxon>
    </lineage>
</organism>
<dbReference type="PROSITE" id="PS50885">
    <property type="entry name" value="HAMP"/>
    <property type="match status" value="1"/>
</dbReference>
<feature type="domain" description="Methyl-accepting transducer" evidence="8">
    <location>
        <begin position="137"/>
        <end position="373"/>
    </location>
</feature>
<keyword evidence="4 6" id="KW-0807">Transducer</keyword>
<keyword evidence="2" id="KW-1003">Cell membrane</keyword>
<dbReference type="EMBL" id="JBHSQV010000168">
    <property type="protein sequence ID" value="MFC5987661.1"/>
    <property type="molecule type" value="Genomic_DNA"/>
</dbReference>
<dbReference type="Pfam" id="PF00672">
    <property type="entry name" value="HAMP"/>
    <property type="match status" value="1"/>
</dbReference>
<evidence type="ECO:0000256" key="4">
    <source>
        <dbReference type="ARBA" id="ARBA00023224"/>
    </source>
</evidence>
<accession>A0ABW1IRH8</accession>
<dbReference type="PANTHER" id="PTHR32089">
    <property type="entry name" value="METHYL-ACCEPTING CHEMOTAXIS PROTEIN MCPB"/>
    <property type="match status" value="1"/>
</dbReference>
<dbReference type="InterPro" id="IPR004089">
    <property type="entry name" value="MCPsignal_dom"/>
</dbReference>
<evidence type="ECO:0000259" key="9">
    <source>
        <dbReference type="PROSITE" id="PS50885"/>
    </source>
</evidence>
<comment type="similarity">
    <text evidence="5">Belongs to the methyl-accepting chemotaxis (MCP) protein family.</text>
</comment>
<dbReference type="SMART" id="SM00283">
    <property type="entry name" value="MA"/>
    <property type="match status" value="1"/>
</dbReference>
<dbReference type="Gene3D" id="6.10.340.10">
    <property type="match status" value="1"/>
</dbReference>
<evidence type="ECO:0000256" key="6">
    <source>
        <dbReference type="PROSITE-ProRule" id="PRU00284"/>
    </source>
</evidence>
<name>A0ABW1IRH8_9BACL</name>
<proteinExistence type="inferred from homology"/>
<evidence type="ECO:0000313" key="10">
    <source>
        <dbReference type="EMBL" id="MFC5987661.1"/>
    </source>
</evidence>
<evidence type="ECO:0000256" key="3">
    <source>
        <dbReference type="ARBA" id="ARBA00023136"/>
    </source>
</evidence>
<comment type="subcellular location">
    <subcellularLocation>
        <location evidence="1">Cell membrane</location>
    </subcellularLocation>
</comment>
<feature type="transmembrane region" description="Helical" evidence="7">
    <location>
        <begin position="42"/>
        <end position="64"/>
    </location>
</feature>
<dbReference type="PROSITE" id="PS50111">
    <property type="entry name" value="CHEMOTAXIS_TRANSDUC_2"/>
    <property type="match status" value="1"/>
</dbReference>
<keyword evidence="11" id="KW-1185">Reference proteome</keyword>
<dbReference type="Proteomes" id="UP001596250">
    <property type="component" value="Unassembled WGS sequence"/>
</dbReference>
<comment type="caution">
    <text evidence="10">The sequence shown here is derived from an EMBL/GenBank/DDBJ whole genome shotgun (WGS) entry which is preliminary data.</text>
</comment>
<gene>
    <name evidence="10" type="ORF">ACFPXP_14740</name>
</gene>
<evidence type="ECO:0000256" key="2">
    <source>
        <dbReference type="ARBA" id="ARBA00022475"/>
    </source>
</evidence>
<dbReference type="Pfam" id="PF00015">
    <property type="entry name" value="MCPsignal"/>
    <property type="match status" value="1"/>
</dbReference>
<reference evidence="11" key="1">
    <citation type="journal article" date="2019" name="Int. J. Syst. Evol. Microbiol.">
        <title>The Global Catalogue of Microorganisms (GCM) 10K type strain sequencing project: providing services to taxonomists for standard genome sequencing and annotation.</title>
        <authorList>
            <consortium name="The Broad Institute Genomics Platform"/>
            <consortium name="The Broad Institute Genome Sequencing Center for Infectious Disease"/>
            <person name="Wu L."/>
            <person name="Ma J."/>
        </authorList>
    </citation>
    <scope>NUCLEOTIDE SEQUENCE [LARGE SCALE GENOMIC DNA]</scope>
    <source>
        <strain evidence="11">CCM 8749</strain>
    </source>
</reference>
<feature type="transmembrane region" description="Helical" evidence="7">
    <location>
        <begin position="9"/>
        <end position="30"/>
    </location>
</feature>
<dbReference type="SUPFAM" id="SSF58104">
    <property type="entry name" value="Methyl-accepting chemotaxis protein (MCP) signaling domain"/>
    <property type="match status" value="1"/>
</dbReference>
<feature type="domain" description="HAMP" evidence="9">
    <location>
        <begin position="65"/>
        <end position="118"/>
    </location>
</feature>
<evidence type="ECO:0000256" key="5">
    <source>
        <dbReference type="ARBA" id="ARBA00029447"/>
    </source>
</evidence>
<keyword evidence="7" id="KW-1133">Transmembrane helix</keyword>
<evidence type="ECO:0000259" key="8">
    <source>
        <dbReference type="PROSITE" id="PS50111"/>
    </source>
</evidence>
<dbReference type="SMART" id="SM00304">
    <property type="entry name" value="HAMP"/>
    <property type="match status" value="1"/>
</dbReference>
<evidence type="ECO:0000256" key="1">
    <source>
        <dbReference type="ARBA" id="ARBA00004236"/>
    </source>
</evidence>
<dbReference type="Gene3D" id="1.10.287.950">
    <property type="entry name" value="Methyl-accepting chemotaxis protein"/>
    <property type="match status" value="1"/>
</dbReference>
<dbReference type="PANTHER" id="PTHR32089:SF112">
    <property type="entry name" value="LYSOZYME-LIKE PROTEIN-RELATED"/>
    <property type="match status" value="1"/>
</dbReference>
<keyword evidence="3 7" id="KW-0472">Membrane</keyword>
<dbReference type="InterPro" id="IPR003660">
    <property type="entry name" value="HAMP_dom"/>
</dbReference>